<protein>
    <submittedName>
        <fullName evidence="2">DUF5672 family protein</fullName>
    </submittedName>
</protein>
<comment type="caution">
    <text evidence="2">The sequence shown here is derived from an EMBL/GenBank/DDBJ whole genome shotgun (WGS) entry which is preliminary data.</text>
</comment>
<dbReference type="InterPro" id="IPR043729">
    <property type="entry name" value="DUF5672"/>
</dbReference>
<accession>A0ABV6Z2B1</accession>
<gene>
    <name evidence="2" type="ORF">ACFL27_20480</name>
</gene>
<dbReference type="EMBL" id="JBHPBY010000335">
    <property type="protein sequence ID" value="MFC1852581.1"/>
    <property type="molecule type" value="Genomic_DNA"/>
</dbReference>
<keyword evidence="3" id="KW-1185">Reference proteome</keyword>
<feature type="domain" description="DUF5672" evidence="1">
    <location>
        <begin position="157"/>
        <end position="281"/>
    </location>
</feature>
<evidence type="ECO:0000313" key="3">
    <source>
        <dbReference type="Proteomes" id="UP001594351"/>
    </source>
</evidence>
<proteinExistence type="predicted"/>
<organism evidence="2 3">
    <name type="scientific">candidate division CSSED10-310 bacterium</name>
    <dbReference type="NCBI Taxonomy" id="2855610"/>
    <lineage>
        <taxon>Bacteria</taxon>
        <taxon>Bacteria division CSSED10-310</taxon>
    </lineage>
</organism>
<dbReference type="Pfam" id="PF18922">
    <property type="entry name" value="DUF5672"/>
    <property type="match status" value="1"/>
</dbReference>
<evidence type="ECO:0000259" key="1">
    <source>
        <dbReference type="Pfam" id="PF18922"/>
    </source>
</evidence>
<name>A0ABV6Z2B1_UNCC1</name>
<reference evidence="2 3" key="1">
    <citation type="submission" date="2024-09" db="EMBL/GenBank/DDBJ databases">
        <title>Laminarin stimulates single cell rates of sulfate reduction while oxygen inhibits transcriptomic activity in coastal marine sediment.</title>
        <authorList>
            <person name="Lindsay M."/>
            <person name="Orcutt B."/>
            <person name="Emerson D."/>
            <person name="Stepanauskas R."/>
            <person name="D'Angelo T."/>
        </authorList>
    </citation>
    <scope>NUCLEOTIDE SEQUENCE [LARGE SCALE GENOMIC DNA]</scope>
    <source>
        <strain evidence="2">SAG AM-311-K15</strain>
    </source>
</reference>
<dbReference type="Proteomes" id="UP001594351">
    <property type="component" value="Unassembled WGS sequence"/>
</dbReference>
<evidence type="ECO:0000313" key="2">
    <source>
        <dbReference type="EMBL" id="MFC1852581.1"/>
    </source>
</evidence>
<sequence length="296" mass="33867">MKQLSRIEGLLSRLKNRLAQLYYQNLPESTAIALKKKFKHKEETADWEKCTELCEIYSAIRPIWCKPDFAKLEGILGSNQIARSDKQHANGIIGVIVETRKLASLELVIKNFIEQTGLNVQLFHGVNNHEFILDCEIKKLIDSQQVTLYELQTDKLDASAYNALFMSKSFWEAMNTRNKIFVFQTDSYIYPKAESSLKDFLEFDYIGSRWSRKRPIGLIIDGGSGGLSIRDWRKSVACLEQFTPELWQGGEDGYFAFHIELLGGKVGKNKDCGRFSIQGALSKNSYSVHKIVREHL</sequence>